<dbReference type="AlphaFoldDB" id="A0A163DLN9"/>
<sequence>MSGPYLHGHHASVLRSHSWRTVENSCPHLIPFLNPSLTILDVGCGPGTITVDLASRIPQGFVYAIDPSADVIDKARQHAQEKGVTNVRFEVGDIFNWQDLDGVEEASFDVVHAHQVLQHLQDPLGCMKEMVRLTKKGGIVAVRDCDYGAMDWYPEHPGMQKWKDLYIKVAVGLKAYPNMGKMLHSVAMQAGIQRENIETSIGAWCFSTPEERVWWCGLWADRTVKSDFKQRVLDGNHGTEAELEEISATFREMEKKEDGWFAVINGQIICHVR</sequence>
<dbReference type="Pfam" id="PF13847">
    <property type="entry name" value="Methyltransf_31"/>
    <property type="match status" value="1"/>
</dbReference>
<dbReference type="InterPro" id="IPR025714">
    <property type="entry name" value="Methyltranfer_dom"/>
</dbReference>
<dbReference type="Gene3D" id="3.40.50.150">
    <property type="entry name" value="Vaccinia Virus protein VP39"/>
    <property type="match status" value="1"/>
</dbReference>
<dbReference type="InterPro" id="IPR029063">
    <property type="entry name" value="SAM-dependent_MTases_sf"/>
</dbReference>
<protein>
    <recommendedName>
        <fullName evidence="1">Methyltransferase domain-containing protein</fullName>
    </recommendedName>
</protein>
<dbReference type="PANTHER" id="PTHR43861">
    <property type="entry name" value="TRANS-ACONITATE 2-METHYLTRANSFERASE-RELATED"/>
    <property type="match status" value="1"/>
</dbReference>
<dbReference type="EMBL" id="JYNV01000199">
    <property type="protein sequence ID" value="KZM23240.1"/>
    <property type="molecule type" value="Genomic_DNA"/>
</dbReference>
<proteinExistence type="predicted"/>
<dbReference type="Proteomes" id="UP000076837">
    <property type="component" value="Unassembled WGS sequence"/>
</dbReference>
<accession>A0A163DLN9</accession>
<evidence type="ECO:0000259" key="1">
    <source>
        <dbReference type="Pfam" id="PF13847"/>
    </source>
</evidence>
<gene>
    <name evidence="2" type="ORF">ST47_g5615</name>
</gene>
<comment type="caution">
    <text evidence="2">The sequence shown here is derived from an EMBL/GenBank/DDBJ whole genome shotgun (WGS) entry which is preliminary data.</text>
</comment>
<keyword evidence="3" id="KW-1185">Reference proteome</keyword>
<organism evidence="2 3">
    <name type="scientific">Didymella rabiei</name>
    <name type="common">Chickpea ascochyta blight fungus</name>
    <name type="synonym">Mycosphaerella rabiei</name>
    <dbReference type="NCBI Taxonomy" id="5454"/>
    <lineage>
        <taxon>Eukaryota</taxon>
        <taxon>Fungi</taxon>
        <taxon>Dikarya</taxon>
        <taxon>Ascomycota</taxon>
        <taxon>Pezizomycotina</taxon>
        <taxon>Dothideomycetes</taxon>
        <taxon>Pleosporomycetidae</taxon>
        <taxon>Pleosporales</taxon>
        <taxon>Pleosporineae</taxon>
        <taxon>Didymellaceae</taxon>
        <taxon>Ascochyta</taxon>
    </lineage>
</organism>
<feature type="domain" description="Methyltransferase" evidence="1">
    <location>
        <begin position="35"/>
        <end position="167"/>
    </location>
</feature>
<dbReference type="STRING" id="5454.A0A163DLN9"/>
<dbReference type="SUPFAM" id="SSF53335">
    <property type="entry name" value="S-adenosyl-L-methionine-dependent methyltransferases"/>
    <property type="match status" value="1"/>
</dbReference>
<reference evidence="2 3" key="1">
    <citation type="journal article" date="2016" name="Sci. Rep.">
        <title>Draft genome sequencing and secretome analysis of fungal phytopathogen Ascochyta rabiei provides insight into the necrotrophic effector repertoire.</title>
        <authorList>
            <person name="Verma S."/>
            <person name="Gazara R.K."/>
            <person name="Nizam S."/>
            <person name="Parween S."/>
            <person name="Chattopadhyay D."/>
            <person name="Verma P.K."/>
        </authorList>
    </citation>
    <scope>NUCLEOTIDE SEQUENCE [LARGE SCALE GENOMIC DNA]</scope>
    <source>
        <strain evidence="2 3">ArDII</strain>
    </source>
</reference>
<evidence type="ECO:0000313" key="3">
    <source>
        <dbReference type="Proteomes" id="UP000076837"/>
    </source>
</evidence>
<name>A0A163DLN9_DIDRA</name>
<evidence type="ECO:0000313" key="2">
    <source>
        <dbReference type="EMBL" id="KZM23240.1"/>
    </source>
</evidence>
<dbReference type="CDD" id="cd02440">
    <property type="entry name" value="AdoMet_MTases"/>
    <property type="match status" value="1"/>
</dbReference>
<dbReference type="OrthoDB" id="10017101at2759"/>